<evidence type="ECO:0000256" key="4">
    <source>
        <dbReference type="ARBA" id="ARBA00023172"/>
    </source>
</evidence>
<dbReference type="InterPro" id="IPR002104">
    <property type="entry name" value="Integrase_catalytic"/>
</dbReference>
<evidence type="ECO:0000256" key="1">
    <source>
        <dbReference type="ARBA" id="ARBA00008857"/>
    </source>
</evidence>
<keyword evidence="2" id="KW-0229">DNA integration</keyword>
<dbReference type="InterPro" id="IPR050090">
    <property type="entry name" value="Tyrosine_recombinase_XerCD"/>
</dbReference>
<dbReference type="Pfam" id="PF20172">
    <property type="entry name" value="DUF6538"/>
    <property type="match status" value="1"/>
</dbReference>
<dbReference type="GO" id="GO:0003677">
    <property type="term" value="F:DNA binding"/>
    <property type="evidence" value="ECO:0007669"/>
    <property type="project" value="UniProtKB-UniRule"/>
</dbReference>
<reference evidence="9" key="1">
    <citation type="submission" date="2014-11" db="EMBL/GenBank/DDBJ databases">
        <title>Draft genome sequence of Hydrogenophaga intermedia S1.</title>
        <authorList>
            <person name="Gan H.M."/>
            <person name="Chew T.H."/>
            <person name="Stolz A."/>
        </authorList>
    </citation>
    <scope>NUCLEOTIDE SEQUENCE [LARGE SCALE GENOMIC DNA]</scope>
    <source>
        <strain evidence="9">S1</strain>
    </source>
</reference>
<keyword evidence="9" id="KW-1185">Reference proteome</keyword>
<dbReference type="AlphaFoldDB" id="A0A1L1PFL3"/>
<proteinExistence type="inferred from homology"/>
<dbReference type="InterPro" id="IPR046668">
    <property type="entry name" value="DUF6538"/>
</dbReference>
<dbReference type="Pfam" id="PF00589">
    <property type="entry name" value="Phage_integrase"/>
    <property type="match status" value="1"/>
</dbReference>
<dbReference type="PROSITE" id="PS51898">
    <property type="entry name" value="TYR_RECOMBINASE"/>
    <property type="match status" value="1"/>
</dbReference>
<evidence type="ECO:0000259" key="6">
    <source>
        <dbReference type="PROSITE" id="PS51898"/>
    </source>
</evidence>
<dbReference type="GO" id="GO:0015074">
    <property type="term" value="P:DNA integration"/>
    <property type="evidence" value="ECO:0007669"/>
    <property type="project" value="UniProtKB-KW"/>
</dbReference>
<keyword evidence="3 5" id="KW-0238">DNA-binding</keyword>
<dbReference type="PANTHER" id="PTHR30349:SF41">
    <property type="entry name" value="INTEGRASE_RECOMBINASE PROTEIN MJ0367-RELATED"/>
    <property type="match status" value="1"/>
</dbReference>
<dbReference type="EMBL" id="CCAE010000029">
    <property type="protein sequence ID" value="CDN88768.1"/>
    <property type="molecule type" value="Genomic_DNA"/>
</dbReference>
<keyword evidence="4" id="KW-0233">DNA recombination</keyword>
<dbReference type="InterPro" id="IPR044068">
    <property type="entry name" value="CB"/>
</dbReference>
<dbReference type="SUPFAM" id="SSF56349">
    <property type="entry name" value="DNA breaking-rejoining enzymes"/>
    <property type="match status" value="1"/>
</dbReference>
<protein>
    <submittedName>
        <fullName evidence="8">Phage integrase family protein</fullName>
    </submittedName>
</protein>
<dbReference type="Proteomes" id="UP000028878">
    <property type="component" value="Unassembled WGS sequence"/>
</dbReference>
<evidence type="ECO:0000256" key="5">
    <source>
        <dbReference type="PROSITE-ProRule" id="PRU01248"/>
    </source>
</evidence>
<dbReference type="Gene3D" id="1.10.443.10">
    <property type="entry name" value="Intergrase catalytic core"/>
    <property type="match status" value="1"/>
</dbReference>
<dbReference type="InterPro" id="IPR013762">
    <property type="entry name" value="Integrase-like_cat_sf"/>
</dbReference>
<evidence type="ECO:0000256" key="2">
    <source>
        <dbReference type="ARBA" id="ARBA00022908"/>
    </source>
</evidence>
<dbReference type="GO" id="GO:0006310">
    <property type="term" value="P:DNA recombination"/>
    <property type="evidence" value="ECO:0007669"/>
    <property type="project" value="UniProtKB-KW"/>
</dbReference>
<dbReference type="InterPro" id="IPR011010">
    <property type="entry name" value="DNA_brk_join_enz"/>
</dbReference>
<evidence type="ECO:0000256" key="3">
    <source>
        <dbReference type="ARBA" id="ARBA00023125"/>
    </source>
</evidence>
<dbReference type="CDD" id="cd01184">
    <property type="entry name" value="INT_C_like_1"/>
    <property type="match status" value="1"/>
</dbReference>
<dbReference type="PROSITE" id="PS51900">
    <property type="entry name" value="CB"/>
    <property type="match status" value="1"/>
</dbReference>
<accession>A0A1L1PFL3</accession>
<evidence type="ECO:0000259" key="7">
    <source>
        <dbReference type="PROSITE" id="PS51900"/>
    </source>
</evidence>
<dbReference type="PANTHER" id="PTHR30349">
    <property type="entry name" value="PHAGE INTEGRASE-RELATED"/>
    <property type="match status" value="1"/>
</dbReference>
<evidence type="ECO:0000313" key="8">
    <source>
        <dbReference type="EMBL" id="CDN88768.1"/>
    </source>
</evidence>
<comment type="similarity">
    <text evidence="1">Belongs to the 'phage' integrase family.</text>
</comment>
<sequence length="565" mass="62797">MAQVEGLNARGTRWYVRIVIPDDLRGAYGKARVNLALGTSDRKEAVLRGTLTRAEWLADFEAKRASLKPTRIDAITPDLAAHLAAMVRVHVLGNDDRVRSDVKLLAEMVHIRHELRLRAANPLRIPQWEPTEVREDDLSGLTPEEAHELADLNAYLDGQAAIALAGQNLKAVMPLVEAQAARLGFAFDAKTPGVREALIACLRAFRTAHRELTLRDAGEVVETPVVPPRPSSAATTSADKPKTLRDVFDRWKQSGARPRSEDSVQAMDRALRQFEGQHPGETLASIKRELGLDYRAWLMENCRTPKTARDRLTGLKTLLKFAFQELEWTERHAWVGLDIEAKTTNKRRAIRDDEMAALFGSPLHTRYELPKAANAGRDAAYWVPLIGAFTGARLGEVCQLRTADVQTVDGIPALVITDEGDGQTVKTDAGHRTIPIHSELLRLGFLGYVEATQKAGHDSLWPALPLRKVRASDYFGRWFKEFREGIGMVEAGQPSFHYFRHSVRPLMRRAGVDARIRDLILGHETKGSVGDVVYDGVLLEELKPGVEAIRYPALALPVVSPHANR</sequence>
<gene>
    <name evidence="8" type="ORF">BN948_03204</name>
</gene>
<evidence type="ECO:0000313" key="9">
    <source>
        <dbReference type="Proteomes" id="UP000028878"/>
    </source>
</evidence>
<organism evidence="8 9">
    <name type="scientific">Hydrogenophaga intermedia</name>
    <dbReference type="NCBI Taxonomy" id="65786"/>
    <lineage>
        <taxon>Bacteria</taxon>
        <taxon>Pseudomonadati</taxon>
        <taxon>Pseudomonadota</taxon>
        <taxon>Betaproteobacteria</taxon>
        <taxon>Burkholderiales</taxon>
        <taxon>Comamonadaceae</taxon>
        <taxon>Hydrogenophaga</taxon>
    </lineage>
</organism>
<feature type="domain" description="Tyr recombinase" evidence="6">
    <location>
        <begin position="345"/>
        <end position="547"/>
    </location>
</feature>
<feature type="domain" description="Core-binding (CB)" evidence="7">
    <location>
        <begin position="242"/>
        <end position="323"/>
    </location>
</feature>
<dbReference type="RefSeq" id="WP_009516372.1">
    <property type="nucleotide sequence ID" value="NZ_CCAE010000029.1"/>
</dbReference>
<name>A0A1L1PFL3_HYDIT</name>